<organism evidence="2 3">
    <name type="scientific">Liparis tanakae</name>
    <name type="common">Tanaka's snailfish</name>
    <dbReference type="NCBI Taxonomy" id="230148"/>
    <lineage>
        <taxon>Eukaryota</taxon>
        <taxon>Metazoa</taxon>
        <taxon>Chordata</taxon>
        <taxon>Craniata</taxon>
        <taxon>Vertebrata</taxon>
        <taxon>Euteleostomi</taxon>
        <taxon>Actinopterygii</taxon>
        <taxon>Neopterygii</taxon>
        <taxon>Teleostei</taxon>
        <taxon>Neoteleostei</taxon>
        <taxon>Acanthomorphata</taxon>
        <taxon>Eupercaria</taxon>
        <taxon>Perciformes</taxon>
        <taxon>Cottioidei</taxon>
        <taxon>Cottales</taxon>
        <taxon>Liparidae</taxon>
        <taxon>Liparis</taxon>
    </lineage>
</organism>
<evidence type="ECO:0000256" key="1">
    <source>
        <dbReference type="SAM" id="MobiDB-lite"/>
    </source>
</evidence>
<evidence type="ECO:0000313" key="2">
    <source>
        <dbReference type="EMBL" id="TNN63827.1"/>
    </source>
</evidence>
<dbReference type="OrthoDB" id="2401875at2759"/>
<name>A0A4Z2HD71_9TELE</name>
<gene>
    <name evidence="2" type="ORF">EYF80_025945</name>
</gene>
<dbReference type="AlphaFoldDB" id="A0A4Z2HD71"/>
<keyword evidence="3" id="KW-1185">Reference proteome</keyword>
<dbReference type="EMBL" id="SRLO01000265">
    <property type="protein sequence ID" value="TNN63827.1"/>
    <property type="molecule type" value="Genomic_DNA"/>
</dbReference>
<protein>
    <submittedName>
        <fullName evidence="2">Uncharacterized protein</fullName>
    </submittedName>
</protein>
<proteinExistence type="predicted"/>
<sequence length="80" mass="9095">MTQKKKPSWSRATRDDEERATASLQPSYGERTRLRCSGQHEIKGGRVHLFTSLMESLTNCRLGSTNCITWSMAIKLHADK</sequence>
<reference evidence="2 3" key="1">
    <citation type="submission" date="2019-03" db="EMBL/GenBank/DDBJ databases">
        <title>First draft genome of Liparis tanakae, snailfish: a comprehensive survey of snailfish specific genes.</title>
        <authorList>
            <person name="Kim W."/>
            <person name="Song I."/>
            <person name="Jeong J.-H."/>
            <person name="Kim D."/>
            <person name="Kim S."/>
            <person name="Ryu S."/>
            <person name="Song J.Y."/>
            <person name="Lee S.K."/>
        </authorList>
    </citation>
    <scope>NUCLEOTIDE SEQUENCE [LARGE SCALE GENOMIC DNA]</scope>
    <source>
        <tissue evidence="2">Muscle</tissue>
    </source>
</reference>
<evidence type="ECO:0000313" key="3">
    <source>
        <dbReference type="Proteomes" id="UP000314294"/>
    </source>
</evidence>
<dbReference type="Proteomes" id="UP000314294">
    <property type="component" value="Unassembled WGS sequence"/>
</dbReference>
<feature type="region of interest" description="Disordered" evidence="1">
    <location>
        <begin position="1"/>
        <end position="30"/>
    </location>
</feature>
<comment type="caution">
    <text evidence="2">The sequence shown here is derived from an EMBL/GenBank/DDBJ whole genome shotgun (WGS) entry which is preliminary data.</text>
</comment>
<accession>A0A4Z2HD71</accession>